<dbReference type="EMBL" id="JBFYGN010000012">
    <property type="protein sequence ID" value="MEX8193612.1"/>
    <property type="molecule type" value="Genomic_DNA"/>
</dbReference>
<sequence>MSESETQEAQLTAATAAKRVKRVILEAVEGKDKPRENRVAVTEDEVLSFKDYGTHVVVVTRDGQKLVGNGK</sequence>
<evidence type="ECO:0000313" key="1">
    <source>
        <dbReference type="EMBL" id="MEX8193612.1"/>
    </source>
</evidence>
<keyword evidence="2" id="KW-1185">Reference proteome</keyword>
<protein>
    <submittedName>
        <fullName evidence="1">Uncharacterized protein</fullName>
    </submittedName>
</protein>
<reference evidence="1 2" key="1">
    <citation type="journal article" date="2013" name="Int. J. Syst. Evol. Microbiol.">
        <title>Comamonas guangdongensis sp. nov., isolated from subterranean forest sediment, and emended description of the genus Comamonas.</title>
        <authorList>
            <person name="Zhang J."/>
            <person name="Wang Y."/>
            <person name="Zhou S."/>
            <person name="Wu C."/>
            <person name="He J."/>
            <person name="Li F."/>
        </authorList>
    </citation>
    <scope>NUCLEOTIDE SEQUENCE [LARGE SCALE GENOMIC DNA]</scope>
    <source>
        <strain evidence="1 2">CCTCC AB2011133</strain>
    </source>
</reference>
<evidence type="ECO:0000313" key="2">
    <source>
        <dbReference type="Proteomes" id="UP001561046"/>
    </source>
</evidence>
<dbReference type="Proteomes" id="UP001561046">
    <property type="component" value="Unassembled WGS sequence"/>
</dbReference>
<accession>A0ABV3ZVL6</accession>
<dbReference type="RefSeq" id="WP_369338808.1">
    <property type="nucleotide sequence ID" value="NZ_JBFYGN010000012.1"/>
</dbReference>
<name>A0ABV3ZVL6_9BURK</name>
<proteinExistence type="predicted"/>
<organism evidence="1 2">
    <name type="scientific">Comamonas guangdongensis</name>
    <dbReference type="NCBI Taxonomy" id="510515"/>
    <lineage>
        <taxon>Bacteria</taxon>
        <taxon>Pseudomonadati</taxon>
        <taxon>Pseudomonadota</taxon>
        <taxon>Betaproteobacteria</taxon>
        <taxon>Burkholderiales</taxon>
        <taxon>Comamonadaceae</taxon>
        <taxon>Comamonas</taxon>
    </lineage>
</organism>
<comment type="caution">
    <text evidence="1">The sequence shown here is derived from an EMBL/GenBank/DDBJ whole genome shotgun (WGS) entry which is preliminary data.</text>
</comment>
<gene>
    <name evidence="1" type="ORF">AB6724_12275</name>
</gene>